<keyword evidence="2 4" id="KW-0238">DNA-binding</keyword>
<reference evidence="8" key="1">
    <citation type="journal article" date="2019" name="Int. J. Syst. Evol. Microbiol.">
        <title>The Global Catalogue of Microorganisms (GCM) 10K type strain sequencing project: providing services to taxonomists for standard genome sequencing and annotation.</title>
        <authorList>
            <consortium name="The Broad Institute Genomics Platform"/>
            <consortium name="The Broad Institute Genome Sequencing Center for Infectious Disease"/>
            <person name="Wu L."/>
            <person name="Ma J."/>
        </authorList>
    </citation>
    <scope>NUCLEOTIDE SEQUENCE [LARGE SCALE GENOMIC DNA]</scope>
    <source>
        <strain evidence="8">CGMCC 4.7106</strain>
    </source>
</reference>
<dbReference type="InterPro" id="IPR004111">
    <property type="entry name" value="Repressor_TetR_C"/>
</dbReference>
<proteinExistence type="predicted"/>
<keyword evidence="1" id="KW-0805">Transcription regulation</keyword>
<keyword evidence="8" id="KW-1185">Reference proteome</keyword>
<gene>
    <name evidence="7" type="ORF">ACFPUY_30000</name>
</gene>
<keyword evidence="3" id="KW-0804">Transcription</keyword>
<evidence type="ECO:0000256" key="2">
    <source>
        <dbReference type="ARBA" id="ARBA00023125"/>
    </source>
</evidence>
<sequence length="332" mass="35376">MAYVDPVELLWRDAGGDPRQGLSVDAIVRAGIEVADAEGLSGLSMRKVAERLGFTTMSLYRHVPSRDHLVDLMRDTAIGEPPDTSAPSPDSAAPSPGAATPFPGAVAPPPGTSAPSPRSRTGGTGAAEGADAVPARAAERADVGAAGGWREELEACLRQGWEVRRRHPWLAEVRGTRRLPGPNAVAFYDRLLGILSGAGLTPARTVAAADLLGRFVDAEALRLVEVAAAERASGVGEEEWWGARDSLYERLSAYPVVTALWEAGAWDEPADPFEFGLARLLDAIELLAGDETRDETCGVCGTPLPGAMTGRPRAYCSRACRQRAYRERRARR</sequence>
<comment type="caution">
    <text evidence="7">The sequence shown here is derived from an EMBL/GenBank/DDBJ whole genome shotgun (WGS) entry which is preliminary data.</text>
</comment>
<evidence type="ECO:0000256" key="3">
    <source>
        <dbReference type="ARBA" id="ARBA00023163"/>
    </source>
</evidence>
<name>A0ABW1C3A9_9ACTN</name>
<feature type="compositionally biased region" description="Low complexity" evidence="5">
    <location>
        <begin position="127"/>
        <end position="136"/>
    </location>
</feature>
<dbReference type="PROSITE" id="PS50977">
    <property type="entry name" value="HTH_TETR_2"/>
    <property type="match status" value="1"/>
</dbReference>
<evidence type="ECO:0000256" key="1">
    <source>
        <dbReference type="ARBA" id="ARBA00023015"/>
    </source>
</evidence>
<dbReference type="Pfam" id="PF00440">
    <property type="entry name" value="TetR_N"/>
    <property type="match status" value="1"/>
</dbReference>
<dbReference type="RefSeq" id="WP_219546333.1">
    <property type="nucleotide sequence ID" value="NZ_JAHKRN010000023.1"/>
</dbReference>
<protein>
    <submittedName>
        <fullName evidence="7">TetR/AcrR family transcriptional regulator C-terminal domain-containing protein</fullName>
    </submittedName>
</protein>
<evidence type="ECO:0000313" key="8">
    <source>
        <dbReference type="Proteomes" id="UP001596096"/>
    </source>
</evidence>
<feature type="region of interest" description="Disordered" evidence="5">
    <location>
        <begin position="77"/>
        <end position="139"/>
    </location>
</feature>
<organism evidence="7 8">
    <name type="scientific">Nonomuraea harbinensis</name>
    <dbReference type="NCBI Taxonomy" id="1286938"/>
    <lineage>
        <taxon>Bacteria</taxon>
        <taxon>Bacillati</taxon>
        <taxon>Actinomycetota</taxon>
        <taxon>Actinomycetes</taxon>
        <taxon>Streptosporangiales</taxon>
        <taxon>Streptosporangiaceae</taxon>
        <taxon>Nonomuraea</taxon>
    </lineage>
</organism>
<dbReference type="EMBL" id="JBHSNW010000018">
    <property type="protein sequence ID" value="MFC5819353.1"/>
    <property type="molecule type" value="Genomic_DNA"/>
</dbReference>
<evidence type="ECO:0000313" key="7">
    <source>
        <dbReference type="EMBL" id="MFC5819353.1"/>
    </source>
</evidence>
<evidence type="ECO:0000259" key="6">
    <source>
        <dbReference type="PROSITE" id="PS50977"/>
    </source>
</evidence>
<evidence type="ECO:0000256" key="5">
    <source>
        <dbReference type="SAM" id="MobiDB-lite"/>
    </source>
</evidence>
<dbReference type="Proteomes" id="UP001596096">
    <property type="component" value="Unassembled WGS sequence"/>
</dbReference>
<dbReference type="Pfam" id="PF02909">
    <property type="entry name" value="TetR_C_1"/>
    <property type="match status" value="1"/>
</dbReference>
<feature type="DNA-binding region" description="H-T-H motif" evidence="4">
    <location>
        <begin position="44"/>
        <end position="63"/>
    </location>
</feature>
<feature type="compositionally biased region" description="Low complexity" evidence="5">
    <location>
        <begin position="81"/>
        <end position="105"/>
    </location>
</feature>
<accession>A0ABW1C3A9</accession>
<evidence type="ECO:0000256" key="4">
    <source>
        <dbReference type="PROSITE-ProRule" id="PRU00335"/>
    </source>
</evidence>
<dbReference type="InterPro" id="IPR001647">
    <property type="entry name" value="HTH_TetR"/>
</dbReference>
<feature type="domain" description="HTH tetR-type" evidence="6">
    <location>
        <begin position="21"/>
        <end position="81"/>
    </location>
</feature>